<keyword evidence="2" id="KW-1185">Reference proteome</keyword>
<dbReference type="AlphaFoldDB" id="A0A9Q9APF0"/>
<sequence>MRTFYFKICPHDDSGIGLGLDTKGWHVPTAYAQLDQDDKRQIEEAFDALGGHLTFHAATEACDQDQSLSDLLSRQGSWNDELVENTVFCIHKRTELTPIILNLVFLKRNWKSTDFEWLNNPAEQDFKKQERQASIRVEHSFRWAQMPERIAQELLVKARKHSKYSAKLQQRRIELPFFAGLDDTPEDQKTSGDLRLIAIDSDHQCQTGRQIVHLGNVGSQEALEPAEDDRTIRLSMPLLAYRDESTEDPMTLFSIDAFDIGDHCIGDPIDHRTFYPEYFGTGQLHYLPPFTEFNQIGRSSKRLNPTIADLERKNNNPKKETIGVGNGVPFIPWYTNNKLDNSNPYQQGFGVAKHDVDPTTKV</sequence>
<organism evidence="1 2">
    <name type="scientific">Septoria linicola</name>
    <dbReference type="NCBI Taxonomy" id="215465"/>
    <lineage>
        <taxon>Eukaryota</taxon>
        <taxon>Fungi</taxon>
        <taxon>Dikarya</taxon>
        <taxon>Ascomycota</taxon>
        <taxon>Pezizomycotina</taxon>
        <taxon>Dothideomycetes</taxon>
        <taxon>Dothideomycetidae</taxon>
        <taxon>Mycosphaerellales</taxon>
        <taxon>Mycosphaerellaceae</taxon>
        <taxon>Septoria</taxon>
    </lineage>
</organism>
<dbReference type="EMBL" id="CP099422">
    <property type="protein sequence ID" value="USW53029.1"/>
    <property type="molecule type" value="Genomic_DNA"/>
</dbReference>
<reference evidence="1" key="1">
    <citation type="submission" date="2022-06" db="EMBL/GenBank/DDBJ databases">
        <title>Complete genome sequences of two strains of the flax pathogen Septoria linicola.</title>
        <authorList>
            <person name="Lapalu N."/>
            <person name="Simon A."/>
            <person name="Demenou B."/>
            <person name="Paumier D."/>
            <person name="Guillot M.-P."/>
            <person name="Gout L."/>
            <person name="Valade R."/>
        </authorList>
    </citation>
    <scope>NUCLEOTIDE SEQUENCE</scope>
    <source>
        <strain evidence="1">SE15195</strain>
    </source>
</reference>
<proteinExistence type="predicted"/>
<evidence type="ECO:0000313" key="2">
    <source>
        <dbReference type="Proteomes" id="UP001056384"/>
    </source>
</evidence>
<protein>
    <submittedName>
        <fullName evidence="1">Uncharacterized protein</fullName>
    </submittedName>
</protein>
<gene>
    <name evidence="1" type="ORF">Slin15195_G063480</name>
</gene>
<evidence type="ECO:0000313" key="1">
    <source>
        <dbReference type="EMBL" id="USW53029.1"/>
    </source>
</evidence>
<accession>A0A9Q9APF0</accession>
<dbReference type="Proteomes" id="UP001056384">
    <property type="component" value="Chromosome 5"/>
</dbReference>
<name>A0A9Q9APF0_9PEZI</name>